<reference evidence="3" key="1">
    <citation type="journal article" date="2019" name="Int. J. Syst. Evol. Microbiol.">
        <title>The Global Catalogue of Microorganisms (GCM) 10K type strain sequencing project: providing services to taxonomists for standard genome sequencing and annotation.</title>
        <authorList>
            <consortium name="The Broad Institute Genomics Platform"/>
            <consortium name="The Broad Institute Genome Sequencing Center for Infectious Disease"/>
            <person name="Wu L."/>
            <person name="Ma J."/>
        </authorList>
    </citation>
    <scope>NUCLEOTIDE SEQUENCE [LARGE SCALE GENOMIC DNA]</scope>
    <source>
        <strain evidence="3">JCM 6835</strain>
    </source>
</reference>
<accession>A0ABP6FUE6</accession>
<dbReference type="Proteomes" id="UP001501666">
    <property type="component" value="Unassembled WGS sequence"/>
</dbReference>
<evidence type="ECO:0000313" key="2">
    <source>
        <dbReference type="EMBL" id="GAA2701956.1"/>
    </source>
</evidence>
<name>A0ABP6FUE6_9ACTN</name>
<keyword evidence="1" id="KW-0812">Transmembrane</keyword>
<dbReference type="EMBL" id="BAAATE010000074">
    <property type="protein sequence ID" value="GAA2701956.1"/>
    <property type="molecule type" value="Genomic_DNA"/>
</dbReference>
<keyword evidence="3" id="KW-1185">Reference proteome</keyword>
<feature type="transmembrane region" description="Helical" evidence="1">
    <location>
        <begin position="12"/>
        <end position="31"/>
    </location>
</feature>
<evidence type="ECO:0000256" key="1">
    <source>
        <dbReference type="SAM" id="Phobius"/>
    </source>
</evidence>
<dbReference type="RefSeq" id="WP_346158140.1">
    <property type="nucleotide sequence ID" value="NZ_BAAATE010000074.1"/>
</dbReference>
<dbReference type="PANTHER" id="PTHR42305:SF1">
    <property type="entry name" value="MEMBRANE PROTEIN RV1733C-RELATED"/>
    <property type="match status" value="1"/>
</dbReference>
<evidence type="ECO:0000313" key="3">
    <source>
        <dbReference type="Proteomes" id="UP001501666"/>
    </source>
</evidence>
<keyword evidence="1" id="KW-1133">Transmembrane helix</keyword>
<organism evidence="2 3">
    <name type="scientific">Nonomuraea recticatena</name>
    <dbReference type="NCBI Taxonomy" id="46178"/>
    <lineage>
        <taxon>Bacteria</taxon>
        <taxon>Bacillati</taxon>
        <taxon>Actinomycetota</taxon>
        <taxon>Actinomycetes</taxon>
        <taxon>Streptosporangiales</taxon>
        <taxon>Streptosporangiaceae</taxon>
        <taxon>Nonomuraea</taxon>
    </lineage>
</organism>
<comment type="caution">
    <text evidence="2">The sequence shown here is derived from an EMBL/GenBank/DDBJ whole genome shotgun (WGS) entry which is preliminary data.</text>
</comment>
<protein>
    <submittedName>
        <fullName evidence="2">Uncharacterized protein</fullName>
    </submittedName>
</protein>
<sequence length="176" mass="19358">MIAGLFLPLRWLRLAVCATLVITFVAGRVTYTATAEQGERDALERVLVQAELIKQTRVLVVSRRAPVPVVRVFHAQWTAPDGTEHSGQVTVPSSAEIGTRHDVWVDRHSGALVAAPATHQDAIARASSAVVLSLLGCTLIIVVAGRVTQTWISRDPAHSIDVEWRLLAAEWRRRYL</sequence>
<gene>
    <name evidence="2" type="ORF">GCM10010412_099930</name>
</gene>
<dbReference type="PANTHER" id="PTHR42305">
    <property type="entry name" value="MEMBRANE PROTEIN RV1733C-RELATED"/>
    <property type="match status" value="1"/>
</dbReference>
<keyword evidence="1" id="KW-0472">Membrane</keyword>
<dbReference type="InterPro" id="IPR039708">
    <property type="entry name" value="MT1774/Rv1733c-like"/>
</dbReference>
<feature type="transmembrane region" description="Helical" evidence="1">
    <location>
        <begin position="122"/>
        <end position="144"/>
    </location>
</feature>
<proteinExistence type="predicted"/>